<dbReference type="Proteomes" id="UP001562425">
    <property type="component" value="Unassembled WGS sequence"/>
</dbReference>
<protein>
    <submittedName>
        <fullName evidence="2">Uncharacterized protein</fullName>
    </submittedName>
</protein>
<dbReference type="EMBL" id="JBEHCU010010800">
    <property type="protein sequence ID" value="KAL1377702.1"/>
    <property type="molecule type" value="Genomic_DNA"/>
</dbReference>
<name>A0ABD1CNU5_CULPP</name>
<feature type="signal peptide" evidence="1">
    <location>
        <begin position="1"/>
        <end position="23"/>
    </location>
</feature>
<dbReference type="AlphaFoldDB" id="A0ABD1CNU5"/>
<sequence length="135" mass="15093">MRLLYCQDLWLVFLYYHFQITQIAPVPGNRAVAPCPSLFRLPGGAEGCPPVPGMLRRPHWWGLDYPQDLLGNRAVAPCPSLFRLPGGAEGCPPVPGMLRRPHWWGLDYPQDLLGKGCPVWIDDRSGSARVWVFAA</sequence>
<keyword evidence="3" id="KW-1185">Reference proteome</keyword>
<evidence type="ECO:0000313" key="2">
    <source>
        <dbReference type="EMBL" id="KAL1377702.1"/>
    </source>
</evidence>
<reference evidence="2 3" key="1">
    <citation type="submission" date="2024-05" db="EMBL/GenBank/DDBJ databases">
        <title>Culex pipiens pipiens assembly and annotation.</title>
        <authorList>
            <person name="Alout H."/>
            <person name="Durand T."/>
        </authorList>
    </citation>
    <scope>NUCLEOTIDE SEQUENCE [LARGE SCALE GENOMIC DNA]</scope>
    <source>
        <strain evidence="2">HA-2024</strain>
        <tissue evidence="2">Whole body</tissue>
    </source>
</reference>
<proteinExistence type="predicted"/>
<feature type="chain" id="PRO_5044848266" evidence="1">
    <location>
        <begin position="24"/>
        <end position="135"/>
    </location>
</feature>
<organism evidence="2 3">
    <name type="scientific">Culex pipiens pipiens</name>
    <name type="common">Northern house mosquito</name>
    <dbReference type="NCBI Taxonomy" id="38569"/>
    <lineage>
        <taxon>Eukaryota</taxon>
        <taxon>Metazoa</taxon>
        <taxon>Ecdysozoa</taxon>
        <taxon>Arthropoda</taxon>
        <taxon>Hexapoda</taxon>
        <taxon>Insecta</taxon>
        <taxon>Pterygota</taxon>
        <taxon>Neoptera</taxon>
        <taxon>Endopterygota</taxon>
        <taxon>Diptera</taxon>
        <taxon>Nematocera</taxon>
        <taxon>Culicoidea</taxon>
        <taxon>Culicidae</taxon>
        <taxon>Culicinae</taxon>
        <taxon>Culicini</taxon>
        <taxon>Culex</taxon>
        <taxon>Culex</taxon>
    </lineage>
</organism>
<evidence type="ECO:0000256" key="1">
    <source>
        <dbReference type="SAM" id="SignalP"/>
    </source>
</evidence>
<gene>
    <name evidence="2" type="ORF">pipiens_016086</name>
</gene>
<accession>A0ABD1CNU5</accession>
<comment type="caution">
    <text evidence="2">The sequence shown here is derived from an EMBL/GenBank/DDBJ whole genome shotgun (WGS) entry which is preliminary data.</text>
</comment>
<evidence type="ECO:0000313" key="3">
    <source>
        <dbReference type="Proteomes" id="UP001562425"/>
    </source>
</evidence>
<keyword evidence="1" id="KW-0732">Signal</keyword>